<keyword evidence="9 12" id="KW-0472">Membrane</keyword>
<evidence type="ECO:0000313" key="16">
    <source>
        <dbReference type="Proteomes" id="UP000225706"/>
    </source>
</evidence>
<keyword evidence="10" id="KW-0675">Receptor</keyword>
<dbReference type="PROSITE" id="PS51891">
    <property type="entry name" value="CENP_V_GFA"/>
    <property type="match status" value="1"/>
</dbReference>
<dbReference type="PANTHER" id="PTHR24249">
    <property type="entry name" value="HISTAMINE RECEPTOR-RELATED G-PROTEIN COUPLED RECEPTOR"/>
    <property type="match status" value="1"/>
</dbReference>
<feature type="transmembrane region" description="Helical" evidence="12">
    <location>
        <begin position="102"/>
        <end position="127"/>
    </location>
</feature>
<keyword evidence="4 12" id="KW-0812">Transmembrane</keyword>
<keyword evidence="8" id="KW-0297">G-protein coupled receptor</keyword>
<sequence>MNSSSFTDATNSTDTEDYHVYFVVEAFSFVILFVLAVVTIISNGVFLFTYYKDPLKCLRTPSAIFVAGLTSANFLTGLIVEPAYVVFYIWAYTSYSEDVFRFLRFAQIFSFFTMNASFLIMLGLGIIQYLLIKSPRIYDMFVSPRSARIGVVSIWIYSIFFALMPEMFHVDLFAYVLTDLILHVTLLTIALLVLYIVIYFQFRKLAERHRNADLGESAGQEGPSAEATESEQRRRQAEKDFAYGTFILTAILIITVWPFCITLALVLFNFTLERYIALMIAQLFLLWKFAIDPFVFAWRLRKFRKSLILAMQNTVCCPKPSLLGATYVRQDENRVLRDCQLAFEQYWRFRRSKTFITRVAYESCTICMKNEITPVLVPKDYFKLLQGEEHISCYTYDTHQAKHYSVQHVEFTTCVLYHLCEKGMLLVCLPKENFKVTQGEEQISCYTFNTHEAKHYFCSTCGIHPFYHPRTNPEARGISLQCLDEEETRKNAEVVPCDAMNWEKWELYLNEHPKARNLTENVE</sequence>
<dbReference type="Pfam" id="PF00001">
    <property type="entry name" value="7tm_1"/>
    <property type="match status" value="1"/>
</dbReference>
<dbReference type="PRINTS" id="PR00237">
    <property type="entry name" value="GPCRRHODOPSN"/>
</dbReference>
<comment type="subcellular location">
    <subcellularLocation>
        <location evidence="1">Cell membrane</location>
        <topology evidence="1">Multi-pass membrane protein</topology>
    </subcellularLocation>
</comment>
<evidence type="ECO:0000256" key="11">
    <source>
        <dbReference type="ARBA" id="ARBA00023224"/>
    </source>
</evidence>
<dbReference type="InterPro" id="IPR011057">
    <property type="entry name" value="Mss4-like_sf"/>
</dbReference>
<feature type="transmembrane region" description="Helical" evidence="12">
    <location>
        <begin position="276"/>
        <end position="298"/>
    </location>
</feature>
<dbReference type="PROSITE" id="PS50262">
    <property type="entry name" value="G_PROTEIN_RECEP_F1_2"/>
    <property type="match status" value="1"/>
</dbReference>
<gene>
    <name evidence="15" type="primary">Cenpv</name>
    <name evidence="15" type="ORF">AWC38_SpisGene16258</name>
</gene>
<evidence type="ECO:0000256" key="4">
    <source>
        <dbReference type="ARBA" id="ARBA00022692"/>
    </source>
</evidence>
<dbReference type="AlphaFoldDB" id="A0A2B4RS35"/>
<evidence type="ECO:0000256" key="10">
    <source>
        <dbReference type="ARBA" id="ARBA00023170"/>
    </source>
</evidence>
<dbReference type="Proteomes" id="UP000225706">
    <property type="component" value="Unassembled WGS sequence"/>
</dbReference>
<comment type="similarity">
    <text evidence="2">Belongs to the Gfa family.</text>
</comment>
<evidence type="ECO:0000256" key="5">
    <source>
        <dbReference type="ARBA" id="ARBA00022723"/>
    </source>
</evidence>
<dbReference type="InterPro" id="IPR050569">
    <property type="entry name" value="TAAR"/>
</dbReference>
<comment type="caution">
    <text evidence="15">The sequence shown here is derived from an EMBL/GenBank/DDBJ whole genome shotgun (WGS) entry which is preliminary data.</text>
</comment>
<proteinExistence type="inferred from homology"/>
<dbReference type="SUPFAM" id="SSF51316">
    <property type="entry name" value="Mss4-like"/>
    <property type="match status" value="1"/>
</dbReference>
<evidence type="ECO:0000256" key="6">
    <source>
        <dbReference type="ARBA" id="ARBA00022833"/>
    </source>
</evidence>
<dbReference type="GO" id="GO:0046872">
    <property type="term" value="F:metal ion binding"/>
    <property type="evidence" value="ECO:0007669"/>
    <property type="project" value="UniProtKB-KW"/>
</dbReference>
<dbReference type="InterPro" id="IPR017452">
    <property type="entry name" value="GPCR_Rhodpsn_7TM"/>
</dbReference>
<dbReference type="Gene3D" id="2.170.150.70">
    <property type="match status" value="1"/>
</dbReference>
<keyword evidence="7 12" id="KW-1133">Transmembrane helix</keyword>
<keyword evidence="3" id="KW-1003">Cell membrane</keyword>
<keyword evidence="16" id="KW-1185">Reference proteome</keyword>
<evidence type="ECO:0000256" key="9">
    <source>
        <dbReference type="ARBA" id="ARBA00023136"/>
    </source>
</evidence>
<accession>A0A2B4RS35</accession>
<name>A0A2B4RS35_STYPI</name>
<keyword evidence="5" id="KW-0479">Metal-binding</keyword>
<feature type="transmembrane region" description="Helical" evidence="12">
    <location>
        <begin position="180"/>
        <end position="200"/>
    </location>
</feature>
<evidence type="ECO:0000256" key="7">
    <source>
        <dbReference type="ARBA" id="ARBA00022989"/>
    </source>
</evidence>
<evidence type="ECO:0000259" key="14">
    <source>
        <dbReference type="PROSITE" id="PS51891"/>
    </source>
</evidence>
<dbReference type="CDD" id="cd00637">
    <property type="entry name" value="7tm_classA_rhodopsin-like"/>
    <property type="match status" value="1"/>
</dbReference>
<dbReference type="GO" id="GO:0005886">
    <property type="term" value="C:plasma membrane"/>
    <property type="evidence" value="ECO:0007669"/>
    <property type="project" value="UniProtKB-SubCell"/>
</dbReference>
<dbReference type="GO" id="GO:0016846">
    <property type="term" value="F:carbon-sulfur lyase activity"/>
    <property type="evidence" value="ECO:0007669"/>
    <property type="project" value="InterPro"/>
</dbReference>
<evidence type="ECO:0000313" key="15">
    <source>
        <dbReference type="EMBL" id="PFX19350.1"/>
    </source>
</evidence>
<reference evidence="16" key="1">
    <citation type="journal article" date="2017" name="bioRxiv">
        <title>Comparative analysis of the genomes of Stylophora pistillata and Acropora digitifera provides evidence for extensive differences between species of corals.</title>
        <authorList>
            <person name="Voolstra C.R."/>
            <person name="Li Y."/>
            <person name="Liew Y.J."/>
            <person name="Baumgarten S."/>
            <person name="Zoccola D."/>
            <person name="Flot J.-F."/>
            <person name="Tambutte S."/>
            <person name="Allemand D."/>
            <person name="Aranda M."/>
        </authorList>
    </citation>
    <scope>NUCLEOTIDE SEQUENCE [LARGE SCALE GENOMIC DNA]</scope>
</reference>
<dbReference type="OrthoDB" id="5959544at2759"/>
<dbReference type="GO" id="GO:0004930">
    <property type="term" value="F:G protein-coupled receptor activity"/>
    <property type="evidence" value="ECO:0007669"/>
    <property type="project" value="UniProtKB-KW"/>
</dbReference>
<keyword evidence="11" id="KW-0807">Transducer</keyword>
<feature type="domain" description="G-protein coupled receptors family 1 profile" evidence="13">
    <location>
        <begin position="42"/>
        <end position="296"/>
    </location>
</feature>
<evidence type="ECO:0000259" key="13">
    <source>
        <dbReference type="PROSITE" id="PS50262"/>
    </source>
</evidence>
<protein>
    <submittedName>
        <fullName evidence="15">Centromere protein V</fullName>
    </submittedName>
</protein>
<feature type="transmembrane region" description="Helical" evidence="12">
    <location>
        <begin position="63"/>
        <end position="90"/>
    </location>
</feature>
<feature type="transmembrane region" description="Helical" evidence="12">
    <location>
        <begin position="147"/>
        <end position="168"/>
    </location>
</feature>
<dbReference type="InterPro" id="IPR000276">
    <property type="entry name" value="GPCR_Rhodpsn"/>
</dbReference>
<dbReference type="Pfam" id="PF04828">
    <property type="entry name" value="GFA"/>
    <property type="match status" value="1"/>
</dbReference>
<evidence type="ECO:0000256" key="12">
    <source>
        <dbReference type="SAM" id="Phobius"/>
    </source>
</evidence>
<feature type="transmembrane region" description="Helical" evidence="12">
    <location>
        <begin position="20"/>
        <end position="51"/>
    </location>
</feature>
<evidence type="ECO:0000256" key="1">
    <source>
        <dbReference type="ARBA" id="ARBA00004651"/>
    </source>
</evidence>
<organism evidence="15 16">
    <name type="scientific">Stylophora pistillata</name>
    <name type="common">Smooth cauliflower coral</name>
    <dbReference type="NCBI Taxonomy" id="50429"/>
    <lineage>
        <taxon>Eukaryota</taxon>
        <taxon>Metazoa</taxon>
        <taxon>Cnidaria</taxon>
        <taxon>Anthozoa</taxon>
        <taxon>Hexacorallia</taxon>
        <taxon>Scleractinia</taxon>
        <taxon>Astrocoeniina</taxon>
        <taxon>Pocilloporidae</taxon>
        <taxon>Stylophora</taxon>
    </lineage>
</organism>
<keyword evidence="6" id="KW-0862">Zinc</keyword>
<dbReference type="EMBL" id="LSMT01000365">
    <property type="protein sequence ID" value="PFX19350.1"/>
    <property type="molecule type" value="Genomic_DNA"/>
</dbReference>
<feature type="transmembrane region" description="Helical" evidence="12">
    <location>
        <begin position="241"/>
        <end position="270"/>
    </location>
</feature>
<evidence type="ECO:0000256" key="3">
    <source>
        <dbReference type="ARBA" id="ARBA00022475"/>
    </source>
</evidence>
<evidence type="ECO:0000256" key="2">
    <source>
        <dbReference type="ARBA" id="ARBA00005495"/>
    </source>
</evidence>
<dbReference type="InterPro" id="IPR006913">
    <property type="entry name" value="CENP-V/GFA"/>
</dbReference>
<dbReference type="PANTHER" id="PTHR24249:SF372">
    <property type="entry name" value="G-PROTEIN COUPLED RECEPTORS FAMILY 1 PROFILE DOMAIN-CONTAINING PROTEIN"/>
    <property type="match status" value="1"/>
</dbReference>
<dbReference type="Gene3D" id="1.20.1070.10">
    <property type="entry name" value="Rhodopsin 7-helix transmembrane proteins"/>
    <property type="match status" value="1"/>
</dbReference>
<feature type="domain" description="CENP-V/GFA" evidence="14">
    <location>
        <begin position="385"/>
        <end position="506"/>
    </location>
</feature>
<evidence type="ECO:0000256" key="8">
    <source>
        <dbReference type="ARBA" id="ARBA00023040"/>
    </source>
</evidence>
<dbReference type="SUPFAM" id="SSF81321">
    <property type="entry name" value="Family A G protein-coupled receptor-like"/>
    <property type="match status" value="1"/>
</dbReference>